<dbReference type="PROSITE" id="PS51721">
    <property type="entry name" value="G_CP"/>
    <property type="match status" value="1"/>
</dbReference>
<dbReference type="Proteomes" id="UP000824469">
    <property type="component" value="Unassembled WGS sequence"/>
</dbReference>
<dbReference type="GO" id="GO:0003924">
    <property type="term" value="F:GTPase activity"/>
    <property type="evidence" value="ECO:0007669"/>
    <property type="project" value="InterPro"/>
</dbReference>
<dbReference type="Gene3D" id="1.10.40.50">
    <property type="entry name" value="Probable gtpase engc, domain 3"/>
    <property type="match status" value="1"/>
</dbReference>
<name>A0AA38FFJ7_TAXCH</name>
<feature type="domain" description="CP-type G" evidence="5">
    <location>
        <begin position="54"/>
        <end position="246"/>
    </location>
</feature>
<sequence length="369" mass="41290">AGGGAAMDVTPEGYEIENDASELGENVHKGTEDSGGSIKELEDERVGTELLCVVRALLKKMRRRVLVGDNVLVGGIDWTDKRGMIEDVFERKSEITDPPVANSPAEIPFTLAMNKTDLVEEEVLHAWKDRIQSWGYEPLFCSADTNLGLTTIANVLENRTSVVVGPSGVGKSSLINALRRGLDIHVTGEMDLFAGQTGKGSKWFEELRIGDISMRSGRGKHTTRNVTLLPLPSGGYLTDTPGFNQPSLLKVTKSSLGWMFPEIRQMLNSSDSSRCRFNNCLHVGEKDCAVKADWERYSYYLQLLDEIKIREEIQLRLIGTKRESDVRYKVGEMGVKQSEPRLEPKKHRRQSRRRVKQSILEELGRALED</sequence>
<evidence type="ECO:0000259" key="4">
    <source>
        <dbReference type="PROSITE" id="PS50936"/>
    </source>
</evidence>
<dbReference type="InterPro" id="IPR027417">
    <property type="entry name" value="P-loop_NTPase"/>
</dbReference>
<proteinExistence type="predicted"/>
<dbReference type="CDD" id="cd01854">
    <property type="entry name" value="YjeQ_EngC"/>
    <property type="match status" value="1"/>
</dbReference>
<organism evidence="6 7">
    <name type="scientific">Taxus chinensis</name>
    <name type="common">Chinese yew</name>
    <name type="synonym">Taxus wallichiana var. chinensis</name>
    <dbReference type="NCBI Taxonomy" id="29808"/>
    <lineage>
        <taxon>Eukaryota</taxon>
        <taxon>Viridiplantae</taxon>
        <taxon>Streptophyta</taxon>
        <taxon>Embryophyta</taxon>
        <taxon>Tracheophyta</taxon>
        <taxon>Spermatophyta</taxon>
        <taxon>Pinopsida</taxon>
        <taxon>Pinidae</taxon>
        <taxon>Conifers II</taxon>
        <taxon>Cupressales</taxon>
        <taxon>Taxaceae</taxon>
        <taxon>Taxus</taxon>
    </lineage>
</organism>
<protein>
    <recommendedName>
        <fullName evidence="8">Ribosome biogenesis GTPase RsgA</fullName>
    </recommendedName>
</protein>
<feature type="domain" description="EngC GTPase" evidence="4">
    <location>
        <begin position="65"/>
        <end position="244"/>
    </location>
</feature>
<dbReference type="InterPro" id="IPR004881">
    <property type="entry name" value="Ribosome_biogen_GTPase_RsgA"/>
</dbReference>
<feature type="non-terminal residue" evidence="6">
    <location>
        <position position="369"/>
    </location>
</feature>
<dbReference type="SUPFAM" id="SSF52540">
    <property type="entry name" value="P-loop containing nucleoside triphosphate hydrolases"/>
    <property type="match status" value="1"/>
</dbReference>
<dbReference type="PANTHER" id="PTHR32120">
    <property type="entry name" value="SMALL RIBOSOMAL SUBUNIT BIOGENESIS GTPASE RSGA"/>
    <property type="match status" value="1"/>
</dbReference>
<evidence type="ECO:0000256" key="3">
    <source>
        <dbReference type="SAM" id="MobiDB-lite"/>
    </source>
</evidence>
<feature type="compositionally biased region" description="Basic residues" evidence="3">
    <location>
        <begin position="344"/>
        <end position="356"/>
    </location>
</feature>
<evidence type="ECO:0000256" key="2">
    <source>
        <dbReference type="ARBA" id="ARBA00023134"/>
    </source>
</evidence>
<evidence type="ECO:0000259" key="5">
    <source>
        <dbReference type="PROSITE" id="PS51721"/>
    </source>
</evidence>
<gene>
    <name evidence="6" type="ORF">KI387_031033</name>
</gene>
<dbReference type="GO" id="GO:0005525">
    <property type="term" value="F:GTP binding"/>
    <property type="evidence" value="ECO:0007669"/>
    <property type="project" value="UniProtKB-KW"/>
</dbReference>
<evidence type="ECO:0000313" key="6">
    <source>
        <dbReference type="EMBL" id="KAH9299351.1"/>
    </source>
</evidence>
<evidence type="ECO:0000313" key="7">
    <source>
        <dbReference type="Proteomes" id="UP000824469"/>
    </source>
</evidence>
<feature type="non-terminal residue" evidence="6">
    <location>
        <position position="1"/>
    </location>
</feature>
<dbReference type="OMA" id="PGFNKHK"/>
<accession>A0AA38FFJ7</accession>
<comment type="caution">
    <text evidence="6">The sequence shown here is derived from an EMBL/GenBank/DDBJ whole genome shotgun (WGS) entry which is preliminary data.</text>
</comment>
<dbReference type="EMBL" id="JAHRHJ020000010">
    <property type="protein sequence ID" value="KAH9299351.1"/>
    <property type="molecule type" value="Genomic_DNA"/>
</dbReference>
<dbReference type="InterPro" id="IPR012340">
    <property type="entry name" value="NA-bd_OB-fold"/>
</dbReference>
<dbReference type="PANTHER" id="PTHR32120:SF11">
    <property type="entry name" value="SMALL RIBOSOMAL SUBUNIT BIOGENESIS GTPASE RSGA 1, MITOCHONDRIAL-RELATED"/>
    <property type="match status" value="1"/>
</dbReference>
<feature type="region of interest" description="Disordered" evidence="3">
    <location>
        <begin position="332"/>
        <end position="357"/>
    </location>
</feature>
<dbReference type="AlphaFoldDB" id="A0AA38FFJ7"/>
<dbReference type="PROSITE" id="PS50936">
    <property type="entry name" value="ENGC_GTPASE"/>
    <property type="match status" value="1"/>
</dbReference>
<dbReference type="InterPro" id="IPR010914">
    <property type="entry name" value="RsgA_GTPase_dom"/>
</dbReference>
<keyword evidence="2" id="KW-0342">GTP-binding</keyword>
<evidence type="ECO:0000256" key="1">
    <source>
        <dbReference type="ARBA" id="ARBA00022741"/>
    </source>
</evidence>
<dbReference type="SUPFAM" id="SSF50249">
    <property type="entry name" value="Nucleic acid-binding proteins"/>
    <property type="match status" value="1"/>
</dbReference>
<evidence type="ECO:0008006" key="8">
    <source>
        <dbReference type="Google" id="ProtNLM"/>
    </source>
</evidence>
<keyword evidence="7" id="KW-1185">Reference proteome</keyword>
<keyword evidence="1" id="KW-0547">Nucleotide-binding</keyword>
<reference evidence="6 7" key="1">
    <citation type="journal article" date="2021" name="Nat. Plants">
        <title>The Taxus genome provides insights into paclitaxel biosynthesis.</title>
        <authorList>
            <person name="Xiong X."/>
            <person name="Gou J."/>
            <person name="Liao Q."/>
            <person name="Li Y."/>
            <person name="Zhou Q."/>
            <person name="Bi G."/>
            <person name="Li C."/>
            <person name="Du R."/>
            <person name="Wang X."/>
            <person name="Sun T."/>
            <person name="Guo L."/>
            <person name="Liang H."/>
            <person name="Lu P."/>
            <person name="Wu Y."/>
            <person name="Zhang Z."/>
            <person name="Ro D.K."/>
            <person name="Shang Y."/>
            <person name="Huang S."/>
            <person name="Yan J."/>
        </authorList>
    </citation>
    <scope>NUCLEOTIDE SEQUENCE [LARGE SCALE GENOMIC DNA]</scope>
    <source>
        <strain evidence="6">Ta-2019</strain>
    </source>
</reference>
<dbReference type="Pfam" id="PF03193">
    <property type="entry name" value="RsgA_GTPase"/>
    <property type="match status" value="1"/>
</dbReference>
<dbReference type="Gene3D" id="3.40.50.300">
    <property type="entry name" value="P-loop containing nucleotide triphosphate hydrolases"/>
    <property type="match status" value="1"/>
</dbReference>
<dbReference type="InterPro" id="IPR030378">
    <property type="entry name" value="G_CP_dom"/>
</dbReference>